<sequence length="211" mass="23066">MPRHRVHRADHQARCVRRPGWAGAHRGGAHHGPLPSPCGFRGRRRGSAVSEEPRNTDPSAVVRRFVEAFQAGGQVEVGEELLATGFRNHTPDPGSPGDRDGVLAWFAMLHAGVPDLRVELHDMVADGDRVATRKTFHGTHRGELMGVPPSGRRLAIEVIDVVRVRDGQIVEHWNAVDRLAILRQLGPASLLRAGLRRATTALATALGHRPR</sequence>
<feature type="region of interest" description="Disordered" evidence="1">
    <location>
        <begin position="21"/>
        <end position="58"/>
    </location>
</feature>
<dbReference type="Gene3D" id="3.10.450.50">
    <property type="match status" value="1"/>
</dbReference>
<keyword evidence="3" id="KW-1185">Reference proteome</keyword>
<proteinExistence type="predicted"/>
<name>A0A4R4WKZ5_9ACTN</name>
<protein>
    <submittedName>
        <fullName evidence="2">Ester cyclase</fullName>
    </submittedName>
</protein>
<reference evidence="2 3" key="1">
    <citation type="submission" date="2019-03" db="EMBL/GenBank/DDBJ databases">
        <title>Draft genome sequences of novel Actinobacteria.</title>
        <authorList>
            <person name="Sahin N."/>
            <person name="Ay H."/>
            <person name="Saygin H."/>
        </authorList>
    </citation>
    <scope>NUCLEOTIDE SEQUENCE [LARGE SCALE GENOMIC DNA]</scope>
    <source>
        <strain evidence="2 3">KC712</strain>
    </source>
</reference>
<evidence type="ECO:0000256" key="1">
    <source>
        <dbReference type="SAM" id="MobiDB-lite"/>
    </source>
</evidence>
<dbReference type="Pfam" id="PF07366">
    <property type="entry name" value="SnoaL"/>
    <property type="match status" value="1"/>
</dbReference>
<dbReference type="InterPro" id="IPR032710">
    <property type="entry name" value="NTF2-like_dom_sf"/>
</dbReference>
<dbReference type="GO" id="GO:0030638">
    <property type="term" value="P:polyketide metabolic process"/>
    <property type="evidence" value="ECO:0007669"/>
    <property type="project" value="InterPro"/>
</dbReference>
<evidence type="ECO:0000313" key="3">
    <source>
        <dbReference type="Proteomes" id="UP000294543"/>
    </source>
</evidence>
<dbReference type="PANTHER" id="PTHR38436">
    <property type="entry name" value="POLYKETIDE CYCLASE SNOAL-LIKE DOMAIN"/>
    <property type="match status" value="1"/>
</dbReference>
<dbReference type="SUPFAM" id="SSF54427">
    <property type="entry name" value="NTF2-like"/>
    <property type="match status" value="1"/>
</dbReference>
<organism evidence="2 3">
    <name type="scientific">Nonomuraea diastatica</name>
    <dbReference type="NCBI Taxonomy" id="1848329"/>
    <lineage>
        <taxon>Bacteria</taxon>
        <taxon>Bacillati</taxon>
        <taxon>Actinomycetota</taxon>
        <taxon>Actinomycetes</taxon>
        <taxon>Streptosporangiales</taxon>
        <taxon>Streptosporangiaceae</taxon>
        <taxon>Nonomuraea</taxon>
    </lineage>
</organism>
<dbReference type="EMBL" id="SMKP01000090">
    <property type="protein sequence ID" value="TDD17234.1"/>
    <property type="molecule type" value="Genomic_DNA"/>
</dbReference>
<dbReference type="InterPro" id="IPR009959">
    <property type="entry name" value="Cyclase_SnoaL-like"/>
</dbReference>
<dbReference type="OrthoDB" id="129343at2"/>
<comment type="caution">
    <text evidence="2">The sequence shown here is derived from an EMBL/GenBank/DDBJ whole genome shotgun (WGS) entry which is preliminary data.</text>
</comment>
<dbReference type="Proteomes" id="UP000294543">
    <property type="component" value="Unassembled WGS sequence"/>
</dbReference>
<evidence type="ECO:0000313" key="2">
    <source>
        <dbReference type="EMBL" id="TDD17234.1"/>
    </source>
</evidence>
<gene>
    <name evidence="2" type="ORF">E1294_28355</name>
</gene>
<accession>A0A4R4WKZ5</accession>
<dbReference type="AlphaFoldDB" id="A0A4R4WKZ5"/>
<dbReference type="PANTHER" id="PTHR38436:SF1">
    <property type="entry name" value="ESTER CYCLASE"/>
    <property type="match status" value="1"/>
</dbReference>